<dbReference type="Proteomes" id="UP001243286">
    <property type="component" value="Unassembled WGS sequence"/>
</dbReference>
<evidence type="ECO:0000256" key="6">
    <source>
        <dbReference type="ARBA" id="ARBA00023136"/>
    </source>
</evidence>
<feature type="transmembrane region" description="Helical" evidence="7">
    <location>
        <begin position="12"/>
        <end position="36"/>
    </location>
</feature>
<evidence type="ECO:0000256" key="4">
    <source>
        <dbReference type="ARBA" id="ARBA00022692"/>
    </source>
</evidence>
<evidence type="ECO:0000256" key="1">
    <source>
        <dbReference type="ARBA" id="ARBA00004651"/>
    </source>
</evidence>
<keyword evidence="10" id="KW-1185">Reference proteome</keyword>
<protein>
    <submittedName>
        <fullName evidence="9">MFS transporter</fullName>
    </submittedName>
</protein>
<dbReference type="EMBL" id="JASBQV010000012">
    <property type="protein sequence ID" value="MDI3235199.1"/>
    <property type="molecule type" value="Genomic_DNA"/>
</dbReference>
<keyword evidence="3" id="KW-1003">Cell membrane</keyword>
<dbReference type="PROSITE" id="PS50850">
    <property type="entry name" value="MFS"/>
    <property type="match status" value="1"/>
</dbReference>
<sequence>MKWKEMPQPIKVRLVTSFFNRTISFAIMPFMALLFVQAYNKVFAGVFLIGTVIISFLIGLIGGYLADRFPRKRLLVLSTTATGLMFLVMTICLAVDQMLLFTVAYAMFTVTSNIGRPAMSAIIIDATTPENRRAVYAIDYWLINLSIALGTALGGWLYVSDRLFLFSLLTCTSLLLPVAYHFLLDESKHVWQKQPLRNVFRDLGKSYQIAWRDRPFVKVVFGSMCILAAEFSMGSYVAVRLADEFDTVTIGDLTVNGVRMLSLINIENTILVVCLTFFIQRFSNRFTNKQALVGGLALYIIGYATVTSANSLTSLLTFIFIATIGELLYSPTLNAEKANMMPADQRGAYSAFAGTSHAGADLLSRSTLILGAMLAPFMMSVYIGLIVCLGLGLVYFGLFRKEKVVEKQQAS</sequence>
<feature type="transmembrane region" description="Helical" evidence="7">
    <location>
        <begin position="136"/>
        <end position="158"/>
    </location>
</feature>
<evidence type="ECO:0000313" key="9">
    <source>
        <dbReference type="EMBL" id="MDI3235199.1"/>
    </source>
</evidence>
<gene>
    <name evidence="9" type="ORF">QK289_09290</name>
</gene>
<feature type="transmembrane region" description="Helical" evidence="7">
    <location>
        <begin position="74"/>
        <end position="96"/>
    </location>
</feature>
<dbReference type="InterPro" id="IPR011701">
    <property type="entry name" value="MFS"/>
</dbReference>
<feature type="transmembrane region" description="Helical" evidence="7">
    <location>
        <begin position="258"/>
        <end position="279"/>
    </location>
</feature>
<feature type="transmembrane region" description="Helical" evidence="7">
    <location>
        <begin position="42"/>
        <end position="62"/>
    </location>
</feature>
<reference evidence="9 10" key="1">
    <citation type="submission" date="2023-04" db="EMBL/GenBank/DDBJ databases">
        <title>Antarctic isolates genomes.</title>
        <authorList>
            <person name="Dimov S.G."/>
        </authorList>
    </citation>
    <scope>NUCLEOTIDE SEQUENCE [LARGE SCALE GENOMIC DNA]</scope>
    <source>
        <strain evidence="9 10">AL19</strain>
    </source>
</reference>
<dbReference type="CDD" id="cd17329">
    <property type="entry name" value="MFS_MdtH_MDR_like"/>
    <property type="match status" value="1"/>
</dbReference>
<dbReference type="Gene3D" id="1.20.1250.20">
    <property type="entry name" value="MFS general substrate transporter like domains"/>
    <property type="match status" value="1"/>
</dbReference>
<evidence type="ECO:0000256" key="5">
    <source>
        <dbReference type="ARBA" id="ARBA00022989"/>
    </source>
</evidence>
<keyword evidence="4 7" id="KW-0812">Transmembrane</keyword>
<comment type="subcellular location">
    <subcellularLocation>
        <location evidence="1">Cell membrane</location>
        <topology evidence="1">Multi-pass membrane protein</topology>
    </subcellularLocation>
</comment>
<keyword evidence="2" id="KW-0813">Transport</keyword>
<feature type="transmembrane region" description="Helical" evidence="7">
    <location>
        <begin position="368"/>
        <end position="398"/>
    </location>
</feature>
<keyword evidence="5 7" id="KW-1133">Transmembrane helix</keyword>
<feature type="transmembrane region" description="Helical" evidence="7">
    <location>
        <begin position="164"/>
        <end position="184"/>
    </location>
</feature>
<dbReference type="InterPro" id="IPR036259">
    <property type="entry name" value="MFS_trans_sf"/>
</dbReference>
<organism evidence="9 10">
    <name type="scientific">Exiguobacterium antarcticum</name>
    <dbReference type="NCBI Taxonomy" id="132920"/>
    <lineage>
        <taxon>Bacteria</taxon>
        <taxon>Bacillati</taxon>
        <taxon>Bacillota</taxon>
        <taxon>Bacilli</taxon>
        <taxon>Bacillales</taxon>
        <taxon>Bacillales Family XII. Incertae Sedis</taxon>
        <taxon>Exiguobacterium</taxon>
    </lineage>
</organism>
<comment type="caution">
    <text evidence="9">The sequence shown here is derived from an EMBL/GenBank/DDBJ whole genome shotgun (WGS) entry which is preliminary data.</text>
</comment>
<accession>A0ABT6R4K2</accession>
<dbReference type="RefSeq" id="WP_014970291.1">
    <property type="nucleotide sequence ID" value="NZ_JASBQV010000012.1"/>
</dbReference>
<feature type="transmembrane region" description="Helical" evidence="7">
    <location>
        <begin position="291"/>
        <end position="324"/>
    </location>
</feature>
<keyword evidence="6 7" id="KW-0472">Membrane</keyword>
<dbReference type="InterPro" id="IPR020846">
    <property type="entry name" value="MFS_dom"/>
</dbReference>
<dbReference type="PANTHER" id="PTHR23517:SF3">
    <property type="entry name" value="INTEGRAL MEMBRANE TRANSPORT PROTEIN"/>
    <property type="match status" value="1"/>
</dbReference>
<evidence type="ECO:0000256" key="7">
    <source>
        <dbReference type="SAM" id="Phobius"/>
    </source>
</evidence>
<proteinExistence type="predicted"/>
<evidence type="ECO:0000313" key="10">
    <source>
        <dbReference type="Proteomes" id="UP001243286"/>
    </source>
</evidence>
<dbReference type="Pfam" id="PF07690">
    <property type="entry name" value="MFS_1"/>
    <property type="match status" value="1"/>
</dbReference>
<feature type="domain" description="Major facilitator superfamily (MFS) profile" evidence="8">
    <location>
        <begin position="1"/>
        <end position="404"/>
    </location>
</feature>
<evidence type="ECO:0000256" key="3">
    <source>
        <dbReference type="ARBA" id="ARBA00022475"/>
    </source>
</evidence>
<name>A0ABT6R4K2_9BACL</name>
<evidence type="ECO:0000256" key="2">
    <source>
        <dbReference type="ARBA" id="ARBA00022448"/>
    </source>
</evidence>
<dbReference type="SUPFAM" id="SSF103473">
    <property type="entry name" value="MFS general substrate transporter"/>
    <property type="match status" value="1"/>
</dbReference>
<dbReference type="PANTHER" id="PTHR23517">
    <property type="entry name" value="RESISTANCE PROTEIN MDTM, PUTATIVE-RELATED-RELATED"/>
    <property type="match status" value="1"/>
</dbReference>
<feature type="transmembrane region" description="Helical" evidence="7">
    <location>
        <begin position="216"/>
        <end position="238"/>
    </location>
</feature>
<dbReference type="InterPro" id="IPR050171">
    <property type="entry name" value="MFS_Transporters"/>
</dbReference>
<feature type="transmembrane region" description="Helical" evidence="7">
    <location>
        <begin position="102"/>
        <end position="124"/>
    </location>
</feature>
<evidence type="ECO:0000259" key="8">
    <source>
        <dbReference type="PROSITE" id="PS50850"/>
    </source>
</evidence>